<evidence type="ECO:0000256" key="6">
    <source>
        <dbReference type="ARBA" id="ARBA00022679"/>
    </source>
</evidence>
<feature type="domain" description="PAC" evidence="20">
    <location>
        <begin position="431"/>
        <end position="485"/>
    </location>
</feature>
<dbReference type="InterPro" id="IPR003594">
    <property type="entry name" value="HATPase_dom"/>
</dbReference>
<dbReference type="Gene3D" id="3.30.450.20">
    <property type="entry name" value="PAS domain"/>
    <property type="match status" value="2"/>
</dbReference>
<dbReference type="FunFam" id="3.30.565.10:FF:000010">
    <property type="entry name" value="Sensor histidine kinase RcsC"/>
    <property type="match status" value="1"/>
</dbReference>
<dbReference type="GO" id="GO:0005524">
    <property type="term" value="F:ATP binding"/>
    <property type="evidence" value="ECO:0007669"/>
    <property type="project" value="UniProtKB-KW"/>
</dbReference>
<evidence type="ECO:0000259" key="21">
    <source>
        <dbReference type="PROSITE" id="PS50894"/>
    </source>
</evidence>
<dbReference type="RefSeq" id="WP_070985920.1">
    <property type="nucleotide sequence ID" value="NZ_MKJU01000027.1"/>
</dbReference>
<dbReference type="Pfam" id="PF00072">
    <property type="entry name" value="Response_reg"/>
    <property type="match status" value="1"/>
</dbReference>
<evidence type="ECO:0000259" key="19">
    <source>
        <dbReference type="PROSITE" id="PS50110"/>
    </source>
</evidence>
<dbReference type="InterPro" id="IPR003661">
    <property type="entry name" value="HisK_dim/P_dom"/>
</dbReference>
<dbReference type="InterPro" id="IPR029151">
    <property type="entry name" value="Sensor-like_sf"/>
</dbReference>
<dbReference type="InterPro" id="IPR008207">
    <property type="entry name" value="Sig_transdc_His_kin_Hpt_dom"/>
</dbReference>
<feature type="domain" description="HPt" evidence="21">
    <location>
        <begin position="1048"/>
        <end position="1148"/>
    </location>
</feature>
<feature type="transmembrane region" description="Helical" evidence="17">
    <location>
        <begin position="14"/>
        <end position="34"/>
    </location>
</feature>
<proteinExistence type="predicted"/>
<keyword evidence="8" id="KW-0547">Nucleotide-binding</keyword>
<evidence type="ECO:0000256" key="16">
    <source>
        <dbReference type="SAM" id="MobiDB-lite"/>
    </source>
</evidence>
<dbReference type="SUPFAM" id="SSF103190">
    <property type="entry name" value="Sensory domain-like"/>
    <property type="match status" value="1"/>
</dbReference>
<dbReference type="SMART" id="SM00448">
    <property type="entry name" value="REC"/>
    <property type="match status" value="1"/>
</dbReference>
<evidence type="ECO:0000256" key="10">
    <source>
        <dbReference type="ARBA" id="ARBA00022840"/>
    </source>
</evidence>
<evidence type="ECO:0000256" key="3">
    <source>
        <dbReference type="ARBA" id="ARBA00012438"/>
    </source>
</evidence>
<dbReference type="Gene3D" id="1.10.287.130">
    <property type="match status" value="1"/>
</dbReference>
<dbReference type="Pfam" id="PF01627">
    <property type="entry name" value="Hpt"/>
    <property type="match status" value="1"/>
</dbReference>
<evidence type="ECO:0000256" key="13">
    <source>
        <dbReference type="ARBA" id="ARBA00023136"/>
    </source>
</evidence>
<keyword evidence="23" id="KW-1185">Reference proteome</keyword>
<dbReference type="GO" id="GO:0005886">
    <property type="term" value="C:plasma membrane"/>
    <property type="evidence" value="ECO:0007669"/>
    <property type="project" value="UniProtKB-SubCell"/>
</dbReference>
<dbReference type="PANTHER" id="PTHR45339:SF5">
    <property type="entry name" value="HISTIDINE KINASE"/>
    <property type="match status" value="1"/>
</dbReference>
<dbReference type="Gene3D" id="3.30.565.10">
    <property type="entry name" value="Histidine kinase-like ATPase, C-terminal domain"/>
    <property type="match status" value="1"/>
</dbReference>
<dbReference type="InterPro" id="IPR005467">
    <property type="entry name" value="His_kinase_dom"/>
</dbReference>
<evidence type="ECO:0000259" key="18">
    <source>
        <dbReference type="PROSITE" id="PS50109"/>
    </source>
</evidence>
<feature type="domain" description="Histidine kinase" evidence="18">
    <location>
        <begin position="521"/>
        <end position="741"/>
    </location>
</feature>
<sequence length="1148" mass="129192">MTSKLMSVLFKKGISLWVSLFVLFLIMLSVMWYFDGKIERETQHNAEQELTQRLVHKKQLLNGEVQKYRNYINFLVGTPPIQGISRAKSNQGIDPKDSTTTEQWKMRLAKIFSSMMYTYFEIDQLRLIDSQTGDELVRTDRYGGLVSAQPQSKLQNKAHREYFTETIKLKERRIYVSQIDLNREHGEIVYPLEPTLRLAAPIYNEQNELFTILVVNIDANLLLEKLKKASLAMAQFMLLSSDGHFVYHPDEMLRFSKDLANHETWQSNYDVSPWFDTSLLVLTHKKSKQKLLAKHTELFVASNSQSGHIQGVTMLPMGQYEEYLLQNRLNVYSLILIIGIIFTLGLMLLWVYFRNNQQLLEARSQLADIINGASDGIIGFNEQLGIVSHNAAAEWFFPELKNTRSRSYSILKRYIPEEYIHSTLYNVTHKRGLETLEIKTELLGELRDLELSASPIRSSDGKLLGFALFITDVTDQNKAKAEIVKMNASLELQVEQRTLELDVAKRKAEELSKVKSAFISNISHEMRTPLNGILGTLELVRREPLSQQQGSYLDMMSTSAKTLMRLINDVLDLSKIEAGKLEMNARPFNPLEILEHVTSSVSVRAQQKSIDYMLDAVDVMHLRVAGDGGRLKQILYNLISNAIKFTQSGGVYIYAKTKEYKEQVWLEVEVRDTGIGISKQGQSQLFQAFSQESIETSSEYGGSGLGLSICKQLCELMGGSINFTSEKGQGSNFYFSIPYPLSDAKKLEIEPILADKKVYIAAKSNEEEAYFKKFLNLYGARMCDLNQADLWLVDVGIELGQNLANASGANKKACFVYDPVNDPFPTNKALAVLAKPVRYVDVLAAINREDTLRVFGHTGMSLLDRKTYGIEFDSLDGQTVVVVDDNQINLEVARGILNAHNVVSVLVHSGQELLEKLNSLAAQEVEILAILMDCNMPLMDGYETTAAIRAGLGGQLYQTVPIIALTASTMQGEAQRCKAAGMNDYISKPIDSLTLFKTLLKYQSPKGNSEAKKSKLPDSKNSEETVPSDKDDMKVLDRESALGRLMNDESLYVKICELFKESANARFSELTEAVEAVNHERIKQAAHAIKGQAGDVGAKRLHHWANSLECAANDEEQSENCRKLYLKVQAELEQVCIQIESQVLNAAS</sequence>
<keyword evidence="5 15" id="KW-0597">Phosphoprotein</keyword>
<dbReference type="SUPFAM" id="SSF47226">
    <property type="entry name" value="Histidine-containing phosphotransfer domain, HPT domain"/>
    <property type="match status" value="1"/>
</dbReference>
<dbReference type="PROSITE" id="PS50109">
    <property type="entry name" value="HIS_KIN"/>
    <property type="match status" value="1"/>
</dbReference>
<protein>
    <recommendedName>
        <fullName evidence="3">histidine kinase</fullName>
        <ecNumber evidence="3">2.7.13.3</ecNumber>
    </recommendedName>
</protein>
<dbReference type="SUPFAM" id="SSF52172">
    <property type="entry name" value="CheY-like"/>
    <property type="match status" value="1"/>
</dbReference>
<dbReference type="PROSITE" id="PS50113">
    <property type="entry name" value="PAC"/>
    <property type="match status" value="1"/>
</dbReference>
<evidence type="ECO:0000256" key="4">
    <source>
        <dbReference type="ARBA" id="ARBA00022475"/>
    </source>
</evidence>
<dbReference type="InterPro" id="IPR048760">
    <property type="entry name" value="VP0354-like_sensor_dom"/>
</dbReference>
<dbReference type="InterPro" id="IPR004358">
    <property type="entry name" value="Sig_transdc_His_kin-like_C"/>
</dbReference>
<keyword evidence="4" id="KW-1003">Cell membrane</keyword>
<dbReference type="InterPro" id="IPR036890">
    <property type="entry name" value="HATPase_C_sf"/>
</dbReference>
<dbReference type="CDD" id="cd17546">
    <property type="entry name" value="REC_hyHK_CKI1_RcsC-like"/>
    <property type="match status" value="1"/>
</dbReference>
<dbReference type="GO" id="GO:0000155">
    <property type="term" value="F:phosphorelay sensor kinase activity"/>
    <property type="evidence" value="ECO:0007669"/>
    <property type="project" value="InterPro"/>
</dbReference>
<dbReference type="SUPFAM" id="SSF55785">
    <property type="entry name" value="PYP-like sensor domain (PAS domain)"/>
    <property type="match status" value="1"/>
</dbReference>
<dbReference type="CDD" id="cd00082">
    <property type="entry name" value="HisKA"/>
    <property type="match status" value="1"/>
</dbReference>
<feature type="region of interest" description="Disordered" evidence="16">
    <location>
        <begin position="1006"/>
        <end position="1032"/>
    </location>
</feature>
<keyword evidence="9" id="KW-0418">Kinase</keyword>
<dbReference type="Pfam" id="PF00512">
    <property type="entry name" value="HisKA"/>
    <property type="match status" value="1"/>
</dbReference>
<dbReference type="EMBL" id="MKJU01000027">
    <property type="protein sequence ID" value="OHU89953.1"/>
    <property type="molecule type" value="Genomic_DNA"/>
</dbReference>
<dbReference type="OrthoDB" id="9810730at2"/>
<comment type="subcellular location">
    <subcellularLocation>
        <location evidence="2">Cell membrane</location>
        <topology evidence="2">Multi-pass membrane protein</topology>
    </subcellularLocation>
</comment>
<keyword evidence="6" id="KW-0808">Transferase</keyword>
<evidence type="ECO:0000256" key="9">
    <source>
        <dbReference type="ARBA" id="ARBA00022777"/>
    </source>
</evidence>
<dbReference type="SUPFAM" id="SSF55874">
    <property type="entry name" value="ATPase domain of HSP90 chaperone/DNA topoisomerase II/histidine kinase"/>
    <property type="match status" value="1"/>
</dbReference>
<comment type="catalytic activity">
    <reaction evidence="1">
        <text>ATP + protein L-histidine = ADP + protein N-phospho-L-histidine.</text>
        <dbReference type="EC" id="2.7.13.3"/>
    </reaction>
</comment>
<feature type="transmembrane region" description="Helical" evidence="17">
    <location>
        <begin position="331"/>
        <end position="353"/>
    </location>
</feature>
<evidence type="ECO:0000256" key="1">
    <source>
        <dbReference type="ARBA" id="ARBA00000085"/>
    </source>
</evidence>
<dbReference type="SUPFAM" id="SSF47384">
    <property type="entry name" value="Homodimeric domain of signal transducing histidine kinase"/>
    <property type="match status" value="1"/>
</dbReference>
<evidence type="ECO:0000256" key="11">
    <source>
        <dbReference type="ARBA" id="ARBA00022989"/>
    </source>
</evidence>
<dbReference type="Pfam" id="PF21623">
    <property type="entry name" value="HK_sensor_dom_bact"/>
    <property type="match status" value="1"/>
</dbReference>
<evidence type="ECO:0000256" key="8">
    <source>
        <dbReference type="ARBA" id="ARBA00022741"/>
    </source>
</evidence>
<feature type="modified residue" description="4-aspartylphosphate" evidence="15">
    <location>
        <position position="933"/>
    </location>
</feature>
<feature type="modified residue" description="Phosphohistidine" evidence="14">
    <location>
        <position position="1087"/>
    </location>
</feature>
<dbReference type="SMART" id="SM00388">
    <property type="entry name" value="HisKA"/>
    <property type="match status" value="1"/>
</dbReference>
<keyword evidence="13 17" id="KW-0472">Membrane</keyword>
<dbReference type="PANTHER" id="PTHR45339">
    <property type="entry name" value="HYBRID SIGNAL TRANSDUCTION HISTIDINE KINASE J"/>
    <property type="match status" value="1"/>
</dbReference>
<dbReference type="STRING" id="1859457.BET10_14275"/>
<evidence type="ECO:0000256" key="12">
    <source>
        <dbReference type="ARBA" id="ARBA00023012"/>
    </source>
</evidence>
<dbReference type="InterPro" id="IPR001789">
    <property type="entry name" value="Sig_transdc_resp-reg_receiver"/>
</dbReference>
<name>A0A1S1MS42_9GAMM</name>
<feature type="domain" description="Response regulatory" evidence="19">
    <location>
        <begin position="879"/>
        <end position="1003"/>
    </location>
</feature>
<evidence type="ECO:0000256" key="5">
    <source>
        <dbReference type="ARBA" id="ARBA00022553"/>
    </source>
</evidence>
<feature type="compositionally biased region" description="Basic and acidic residues" evidence="16">
    <location>
        <begin position="1009"/>
        <end position="1032"/>
    </location>
</feature>
<evidence type="ECO:0000256" key="7">
    <source>
        <dbReference type="ARBA" id="ARBA00022692"/>
    </source>
</evidence>
<accession>A0A1S1MS42</accession>
<dbReference type="CDD" id="cd16922">
    <property type="entry name" value="HATPase_EvgS-ArcB-TorS-like"/>
    <property type="match status" value="1"/>
</dbReference>
<dbReference type="FunFam" id="1.10.287.130:FF:000004">
    <property type="entry name" value="Ethylene receptor 1"/>
    <property type="match status" value="1"/>
</dbReference>
<dbReference type="InterPro" id="IPR000700">
    <property type="entry name" value="PAS-assoc_C"/>
</dbReference>
<dbReference type="Gene3D" id="1.20.120.160">
    <property type="entry name" value="HPT domain"/>
    <property type="match status" value="1"/>
</dbReference>
<dbReference type="PROSITE" id="PS50894">
    <property type="entry name" value="HPT"/>
    <property type="match status" value="1"/>
</dbReference>
<dbReference type="PROSITE" id="PS50110">
    <property type="entry name" value="RESPONSE_REGULATORY"/>
    <property type="match status" value="1"/>
</dbReference>
<evidence type="ECO:0000256" key="17">
    <source>
        <dbReference type="SAM" id="Phobius"/>
    </source>
</evidence>
<organism evidence="22 23">
    <name type="scientific">Pseudoalteromonas amylolytica</name>
    <dbReference type="NCBI Taxonomy" id="1859457"/>
    <lineage>
        <taxon>Bacteria</taxon>
        <taxon>Pseudomonadati</taxon>
        <taxon>Pseudomonadota</taxon>
        <taxon>Gammaproteobacteria</taxon>
        <taxon>Alteromonadales</taxon>
        <taxon>Pseudoalteromonadaceae</taxon>
        <taxon>Pseudoalteromonas</taxon>
    </lineage>
</organism>
<evidence type="ECO:0000256" key="15">
    <source>
        <dbReference type="PROSITE-ProRule" id="PRU00169"/>
    </source>
</evidence>
<dbReference type="AlphaFoldDB" id="A0A1S1MS42"/>
<dbReference type="Proteomes" id="UP000179786">
    <property type="component" value="Unassembled WGS sequence"/>
</dbReference>
<keyword evidence="12" id="KW-0902">Two-component regulatory system</keyword>
<dbReference type="SMART" id="SM00387">
    <property type="entry name" value="HATPase_c"/>
    <property type="match status" value="1"/>
</dbReference>
<keyword evidence="10" id="KW-0067">ATP-binding</keyword>
<gene>
    <name evidence="22" type="ORF">BET10_14275</name>
</gene>
<evidence type="ECO:0000256" key="2">
    <source>
        <dbReference type="ARBA" id="ARBA00004651"/>
    </source>
</evidence>
<dbReference type="InterPro" id="IPR035965">
    <property type="entry name" value="PAS-like_dom_sf"/>
</dbReference>
<evidence type="ECO:0000313" key="23">
    <source>
        <dbReference type="Proteomes" id="UP000179786"/>
    </source>
</evidence>
<reference evidence="22 23" key="1">
    <citation type="submission" date="2016-09" db="EMBL/GenBank/DDBJ databases">
        <title>Pseudoalteromonas amylolytica sp. nov., isolated from the surface seawater.</title>
        <authorList>
            <person name="Wu Y.-H."/>
            <person name="Cheng H."/>
            <person name="Jin X.-B."/>
            <person name="Wang C.-S."/>
            <person name="Xu X.-W."/>
        </authorList>
    </citation>
    <scope>NUCLEOTIDE SEQUENCE [LARGE SCALE GENOMIC DNA]</scope>
    <source>
        <strain evidence="22 23">JW1</strain>
    </source>
</reference>
<evidence type="ECO:0000256" key="14">
    <source>
        <dbReference type="PROSITE-ProRule" id="PRU00110"/>
    </source>
</evidence>
<dbReference type="PRINTS" id="PR00344">
    <property type="entry name" value="BCTRLSENSOR"/>
</dbReference>
<dbReference type="InterPro" id="IPR036641">
    <property type="entry name" value="HPT_dom_sf"/>
</dbReference>
<keyword evidence="7 17" id="KW-0812">Transmembrane</keyword>
<keyword evidence="11 17" id="KW-1133">Transmembrane helix</keyword>
<dbReference type="Gene3D" id="3.40.50.2300">
    <property type="match status" value="1"/>
</dbReference>
<evidence type="ECO:0000313" key="22">
    <source>
        <dbReference type="EMBL" id="OHU89953.1"/>
    </source>
</evidence>
<dbReference type="EC" id="2.7.13.3" evidence="3"/>
<dbReference type="InterPro" id="IPR036097">
    <property type="entry name" value="HisK_dim/P_sf"/>
</dbReference>
<comment type="caution">
    <text evidence="22">The sequence shown here is derived from an EMBL/GenBank/DDBJ whole genome shotgun (WGS) entry which is preliminary data.</text>
</comment>
<dbReference type="InterPro" id="IPR011006">
    <property type="entry name" value="CheY-like_superfamily"/>
</dbReference>
<dbReference type="Pfam" id="PF02518">
    <property type="entry name" value="HATPase_c"/>
    <property type="match status" value="1"/>
</dbReference>
<evidence type="ECO:0000259" key="20">
    <source>
        <dbReference type="PROSITE" id="PS50113"/>
    </source>
</evidence>